<proteinExistence type="inferred from homology"/>
<dbReference type="EMBL" id="BJVS01000004">
    <property type="protein sequence ID" value="GEL53623.1"/>
    <property type="molecule type" value="Genomic_DNA"/>
</dbReference>
<dbReference type="Pfam" id="PF01464">
    <property type="entry name" value="SLT"/>
    <property type="match status" value="1"/>
</dbReference>
<evidence type="ECO:0000256" key="1">
    <source>
        <dbReference type="ARBA" id="ARBA00009387"/>
    </source>
</evidence>
<reference evidence="3 4" key="1">
    <citation type="submission" date="2019-07" db="EMBL/GenBank/DDBJ databases">
        <title>Whole genome shotgun sequence of Asaia bogorensis NBRC 16594.</title>
        <authorList>
            <person name="Hosoyama A."/>
            <person name="Uohara A."/>
            <person name="Ohji S."/>
            <person name="Ichikawa N."/>
        </authorList>
    </citation>
    <scope>NUCLEOTIDE SEQUENCE [LARGE SCALE GENOMIC DNA]</scope>
    <source>
        <strain evidence="3 4">NBRC 16594</strain>
    </source>
</reference>
<protein>
    <recommendedName>
        <fullName evidence="2">Transglycosylase SLT domain-containing protein</fullName>
    </recommendedName>
</protein>
<dbReference type="RefSeq" id="WP_062165257.1">
    <property type="nucleotide sequence ID" value="NZ_AP014690.1"/>
</dbReference>
<feature type="domain" description="Transglycosylase SLT" evidence="2">
    <location>
        <begin position="9"/>
        <end position="110"/>
    </location>
</feature>
<evidence type="ECO:0000313" key="3">
    <source>
        <dbReference type="EMBL" id="GEL53623.1"/>
    </source>
</evidence>
<dbReference type="CDD" id="cd13400">
    <property type="entry name" value="LT_IagB-like"/>
    <property type="match status" value="1"/>
</dbReference>
<dbReference type="GeneID" id="78227369"/>
<sequence>MAVAYASCMIFVASLYHLPPRVLPAILGVENGRNGMVRHNSNGTDDLGVMQVNTLWLGPIAQFTHATPQSVYRNLLTEPCYNISAAGAIMRLYLNESHGDLMRAVGNYHSHTIALNLAYQQRVLGAARLLFQNGGH</sequence>
<evidence type="ECO:0000259" key="2">
    <source>
        <dbReference type="Pfam" id="PF01464"/>
    </source>
</evidence>
<comment type="caution">
    <text evidence="3">The sequence shown here is derived from an EMBL/GenBank/DDBJ whole genome shotgun (WGS) entry which is preliminary data.</text>
</comment>
<dbReference type="InterPro" id="IPR008258">
    <property type="entry name" value="Transglycosylase_SLT_dom_1"/>
</dbReference>
<dbReference type="Proteomes" id="UP000321287">
    <property type="component" value="Unassembled WGS sequence"/>
</dbReference>
<dbReference type="Gene3D" id="1.10.530.10">
    <property type="match status" value="1"/>
</dbReference>
<accession>A0AAN4U2S3</accession>
<dbReference type="SUPFAM" id="SSF53955">
    <property type="entry name" value="Lysozyme-like"/>
    <property type="match status" value="1"/>
</dbReference>
<dbReference type="AlphaFoldDB" id="A0AAN4U2S3"/>
<name>A0AAN4U2S3_9PROT</name>
<comment type="similarity">
    <text evidence="1">Belongs to the virb1 family.</text>
</comment>
<organism evidence="3 4">
    <name type="scientific">Asaia bogorensis NBRC 16594</name>
    <dbReference type="NCBI Taxonomy" id="1231624"/>
    <lineage>
        <taxon>Bacteria</taxon>
        <taxon>Pseudomonadati</taxon>
        <taxon>Pseudomonadota</taxon>
        <taxon>Alphaproteobacteria</taxon>
        <taxon>Acetobacterales</taxon>
        <taxon>Acetobacteraceae</taxon>
        <taxon>Asaia</taxon>
    </lineage>
</organism>
<evidence type="ECO:0000313" key="4">
    <source>
        <dbReference type="Proteomes" id="UP000321287"/>
    </source>
</evidence>
<dbReference type="KEGG" id="abg:Asbog_02358"/>
<gene>
    <name evidence="3" type="ORF">ABO01nite_16300</name>
</gene>
<keyword evidence="4" id="KW-1185">Reference proteome</keyword>
<dbReference type="InterPro" id="IPR023346">
    <property type="entry name" value="Lysozyme-like_dom_sf"/>
</dbReference>